<dbReference type="InterPro" id="IPR048254">
    <property type="entry name" value="CDP_ALCOHOL_P_TRANSF_CS"/>
</dbReference>
<dbReference type="AlphaFoldDB" id="A0A146KJ10"/>
<keyword evidence="6" id="KW-0444">Lipid biosynthesis</keyword>
<evidence type="ECO:0000256" key="16">
    <source>
        <dbReference type="RuleBase" id="RU003750"/>
    </source>
</evidence>
<proteinExistence type="inferred from homology"/>
<keyword evidence="15" id="KW-1208">Phospholipid metabolism</keyword>
<name>A0A146KJ10_9EUKA</name>
<comment type="cofactor">
    <cofactor evidence="1">
        <name>Mn(2+)</name>
        <dbReference type="ChEBI" id="CHEBI:29035"/>
    </cofactor>
</comment>
<organism evidence="18">
    <name type="scientific">Trepomonas sp. PC1</name>
    <dbReference type="NCBI Taxonomy" id="1076344"/>
    <lineage>
        <taxon>Eukaryota</taxon>
        <taxon>Metamonada</taxon>
        <taxon>Diplomonadida</taxon>
        <taxon>Hexamitidae</taxon>
        <taxon>Hexamitinae</taxon>
        <taxon>Trepomonas</taxon>
    </lineage>
</organism>
<evidence type="ECO:0000256" key="13">
    <source>
        <dbReference type="ARBA" id="ARBA00023136"/>
    </source>
</evidence>
<evidence type="ECO:0000256" key="4">
    <source>
        <dbReference type="ARBA" id="ARBA00010441"/>
    </source>
</evidence>
<evidence type="ECO:0000256" key="1">
    <source>
        <dbReference type="ARBA" id="ARBA00001936"/>
    </source>
</evidence>
<dbReference type="GO" id="GO:0003881">
    <property type="term" value="F:CDP-diacylglycerol-inositol 3-phosphatidyltransferase activity"/>
    <property type="evidence" value="ECO:0007669"/>
    <property type="project" value="UniProtKB-EC"/>
</dbReference>
<dbReference type="PROSITE" id="PS00379">
    <property type="entry name" value="CDP_ALCOHOL_P_TRANSF"/>
    <property type="match status" value="1"/>
</dbReference>
<evidence type="ECO:0000256" key="8">
    <source>
        <dbReference type="ARBA" id="ARBA00022692"/>
    </source>
</evidence>
<dbReference type="InterPro" id="IPR000462">
    <property type="entry name" value="CDP-OH_P_trans"/>
</dbReference>
<evidence type="ECO:0000256" key="6">
    <source>
        <dbReference type="ARBA" id="ARBA00022516"/>
    </source>
</evidence>
<protein>
    <recommendedName>
        <fullName evidence="5">CDP-diacylglycerol--inositol 3-phosphatidyltransferase</fullName>
        <ecNumber evidence="5">2.7.8.11</ecNumber>
    </recommendedName>
</protein>
<keyword evidence="7 16" id="KW-0808">Transferase</keyword>
<keyword evidence="14" id="KW-0594">Phospholipid biosynthesis</keyword>
<evidence type="ECO:0000256" key="5">
    <source>
        <dbReference type="ARBA" id="ARBA00013212"/>
    </source>
</evidence>
<dbReference type="Gene3D" id="1.20.120.1760">
    <property type="match status" value="1"/>
</dbReference>
<evidence type="ECO:0000256" key="15">
    <source>
        <dbReference type="ARBA" id="ARBA00023264"/>
    </source>
</evidence>
<comment type="subcellular location">
    <subcellularLocation>
        <location evidence="3">Membrane</location>
        <topology evidence="3">Multi-pass membrane protein</topology>
    </subcellularLocation>
</comment>
<dbReference type="GO" id="GO:0005794">
    <property type="term" value="C:Golgi apparatus"/>
    <property type="evidence" value="ECO:0007669"/>
    <property type="project" value="TreeGrafter"/>
</dbReference>
<comment type="cofactor">
    <cofactor evidence="2">
        <name>Mg(2+)</name>
        <dbReference type="ChEBI" id="CHEBI:18420"/>
    </cofactor>
</comment>
<feature type="non-terminal residue" evidence="18">
    <location>
        <position position="200"/>
    </location>
</feature>
<accession>A0A146KJ10</accession>
<dbReference type="PANTHER" id="PTHR15362:SF4">
    <property type="entry name" value="CDP-DIACYLGLYCEROL--INOSITOL 3-PHOSPHATIDYLTRANSFERASE"/>
    <property type="match status" value="1"/>
</dbReference>
<evidence type="ECO:0000256" key="10">
    <source>
        <dbReference type="ARBA" id="ARBA00022842"/>
    </source>
</evidence>
<dbReference type="GO" id="GO:0006661">
    <property type="term" value="P:phosphatidylinositol biosynthetic process"/>
    <property type="evidence" value="ECO:0007669"/>
    <property type="project" value="TreeGrafter"/>
</dbReference>
<evidence type="ECO:0000256" key="9">
    <source>
        <dbReference type="ARBA" id="ARBA00022723"/>
    </source>
</evidence>
<dbReference type="EC" id="2.7.8.11" evidence="5"/>
<evidence type="ECO:0000256" key="11">
    <source>
        <dbReference type="ARBA" id="ARBA00022989"/>
    </source>
</evidence>
<dbReference type="GO" id="GO:0016020">
    <property type="term" value="C:membrane"/>
    <property type="evidence" value="ECO:0007669"/>
    <property type="project" value="UniProtKB-SubCell"/>
</dbReference>
<evidence type="ECO:0000313" key="18">
    <source>
        <dbReference type="EMBL" id="JAP95824.1"/>
    </source>
</evidence>
<keyword evidence="13 17" id="KW-0472">Membrane</keyword>
<evidence type="ECO:0000256" key="2">
    <source>
        <dbReference type="ARBA" id="ARBA00001946"/>
    </source>
</evidence>
<evidence type="ECO:0000256" key="17">
    <source>
        <dbReference type="SAM" id="Phobius"/>
    </source>
</evidence>
<keyword evidence="11 17" id="KW-1133">Transmembrane helix</keyword>
<dbReference type="InterPro" id="IPR043130">
    <property type="entry name" value="CDP-OH_PTrfase_TM_dom"/>
</dbReference>
<dbReference type="PIRSF" id="PIRSF000848">
    <property type="entry name" value="CDP_diag_ino_3_P"/>
    <property type="match status" value="1"/>
</dbReference>
<evidence type="ECO:0000256" key="3">
    <source>
        <dbReference type="ARBA" id="ARBA00004141"/>
    </source>
</evidence>
<keyword evidence="10" id="KW-0460">Magnesium</keyword>
<evidence type="ECO:0000256" key="12">
    <source>
        <dbReference type="ARBA" id="ARBA00023098"/>
    </source>
</evidence>
<sequence>MHPCVYYPNLIDYLRIVSLVISIFTSKKYKLFTIFLFASSDMMDMVDGLLARYLNQTSFLGSVLDMSVDRTSSTIITLQIMRYVTQDWHSSFLSLLVLIDMISHWLRYSYGCRYNIHHKELKSSSRLLDFYYSNKTFLTFECVSYQMFLISFYAWISESELVKMGHFLMWICFPFALLKTWISVIQAFDAIKGIGEKEHK</sequence>
<feature type="transmembrane region" description="Helical" evidence="17">
    <location>
        <begin position="136"/>
        <end position="156"/>
    </location>
</feature>
<keyword evidence="8 17" id="KW-0812">Transmembrane</keyword>
<reference evidence="18" key="1">
    <citation type="submission" date="2015-07" db="EMBL/GenBank/DDBJ databases">
        <title>Adaptation to a free-living lifestyle via gene acquisitions in the diplomonad Trepomonas sp. PC1.</title>
        <authorList>
            <person name="Xu F."/>
            <person name="Jerlstrom-Hultqvist J."/>
            <person name="Kolisko M."/>
            <person name="Simpson A.G.B."/>
            <person name="Roger A.J."/>
            <person name="Svard S.G."/>
            <person name="Andersson J.O."/>
        </authorList>
    </citation>
    <scope>NUCLEOTIDE SEQUENCE</scope>
    <source>
        <strain evidence="18">PC1</strain>
    </source>
</reference>
<evidence type="ECO:0000256" key="7">
    <source>
        <dbReference type="ARBA" id="ARBA00022679"/>
    </source>
</evidence>
<dbReference type="EMBL" id="GDID01000782">
    <property type="protein sequence ID" value="JAP95824.1"/>
    <property type="molecule type" value="Transcribed_RNA"/>
</dbReference>
<dbReference type="Pfam" id="PF01066">
    <property type="entry name" value="CDP-OH_P_transf"/>
    <property type="match status" value="1"/>
</dbReference>
<dbReference type="PANTHER" id="PTHR15362">
    <property type="entry name" value="PHOSPHATIDYLINOSITOL SYNTHASE"/>
    <property type="match status" value="1"/>
</dbReference>
<dbReference type="InterPro" id="IPR014387">
    <property type="entry name" value="CDP_diag_ino_3_P_euk"/>
</dbReference>
<evidence type="ECO:0000256" key="14">
    <source>
        <dbReference type="ARBA" id="ARBA00023209"/>
    </source>
</evidence>
<keyword evidence="12" id="KW-0443">Lipid metabolism</keyword>
<gene>
    <name evidence="18" type="ORF">TPC1_11045</name>
</gene>
<comment type="similarity">
    <text evidence="4 16">Belongs to the CDP-alcohol phosphatidyltransferase class-I family.</text>
</comment>
<keyword evidence="9" id="KW-0479">Metal-binding</keyword>
<feature type="transmembrane region" description="Helical" evidence="17">
    <location>
        <begin position="168"/>
        <end position="191"/>
    </location>
</feature>
<dbReference type="GO" id="GO:0046872">
    <property type="term" value="F:metal ion binding"/>
    <property type="evidence" value="ECO:0007669"/>
    <property type="project" value="UniProtKB-KW"/>
</dbReference>